<protein>
    <submittedName>
        <fullName evidence="1">Aconitate hydratase 1 protein</fullName>
    </submittedName>
</protein>
<evidence type="ECO:0000313" key="1">
    <source>
        <dbReference type="EMBL" id="CUV17413.1"/>
    </source>
</evidence>
<reference evidence="1" key="1">
    <citation type="submission" date="2015-10" db="EMBL/GenBank/DDBJ databases">
        <authorList>
            <person name="Gilbert D.G."/>
        </authorList>
    </citation>
    <scope>NUCLEOTIDE SEQUENCE</scope>
    <source>
        <strain evidence="1">Phyl III-seqv23</strain>
    </source>
</reference>
<organism evidence="1">
    <name type="scientific">Ralstonia solanacearum</name>
    <name type="common">Pseudomonas solanacearum</name>
    <dbReference type="NCBI Taxonomy" id="305"/>
    <lineage>
        <taxon>Bacteria</taxon>
        <taxon>Pseudomonadati</taxon>
        <taxon>Pseudomonadota</taxon>
        <taxon>Betaproteobacteria</taxon>
        <taxon>Burkholderiales</taxon>
        <taxon>Burkholderiaceae</taxon>
        <taxon>Ralstonia</taxon>
        <taxon>Ralstonia solanacearum species complex</taxon>
    </lineage>
</organism>
<name>A0A0S4U5U6_RALSL</name>
<dbReference type="EMBL" id="LN899821">
    <property type="protein sequence ID" value="CUV17413.1"/>
    <property type="molecule type" value="Genomic_DNA"/>
</dbReference>
<gene>
    <name evidence="1" type="ORF">PSS4_v1_310008</name>
</gene>
<dbReference type="AlphaFoldDB" id="A0A0S4U5U6"/>
<proteinExistence type="predicted"/>
<sequence length="109" mass="12294">MENTYPPLQAVVRVGNAAYRITDLPAMFGMTLARLPVVPRLLLENTLRSTEGRERQRAAVRVKRAAAWKPLSRRPLWKRSTRPRCCAVIPAILGQTLPTQHDAARAEPR</sequence>
<accession>A0A0S4U5U6</accession>